<evidence type="ECO:0000256" key="12">
    <source>
        <dbReference type="RuleBase" id="RU003879"/>
    </source>
</evidence>
<evidence type="ECO:0000256" key="10">
    <source>
        <dbReference type="ARBA" id="ARBA00022989"/>
    </source>
</evidence>
<evidence type="ECO:0000256" key="4">
    <source>
        <dbReference type="ARBA" id="ARBA00011471"/>
    </source>
</evidence>
<evidence type="ECO:0000313" key="15">
    <source>
        <dbReference type="Proteomes" id="UP000484255"/>
    </source>
</evidence>
<dbReference type="EMBL" id="JAAGOH010000065">
    <property type="protein sequence ID" value="NDY94048.1"/>
    <property type="molecule type" value="Genomic_DNA"/>
</dbReference>
<dbReference type="Proteomes" id="UP000484255">
    <property type="component" value="Unassembled WGS sequence"/>
</dbReference>
<dbReference type="Pfam" id="PF02472">
    <property type="entry name" value="ExbD"/>
    <property type="match status" value="1"/>
</dbReference>
<evidence type="ECO:0000256" key="9">
    <source>
        <dbReference type="ARBA" id="ARBA00022927"/>
    </source>
</evidence>
<dbReference type="Gene3D" id="3.30.420.270">
    <property type="match status" value="1"/>
</dbReference>
<reference evidence="14 15" key="1">
    <citation type="submission" date="2020-02" db="EMBL/GenBank/DDBJ databases">
        <title>Ideonella bacterium strain TBM-1.</title>
        <authorList>
            <person name="Chen W.-M."/>
        </authorList>
    </citation>
    <scope>NUCLEOTIDE SEQUENCE [LARGE SCALE GENOMIC DNA]</scope>
    <source>
        <strain evidence="14 15">TBM-1</strain>
    </source>
</reference>
<keyword evidence="10 13" id="KW-1133">Transmembrane helix</keyword>
<dbReference type="InterPro" id="IPR003400">
    <property type="entry name" value="ExbD"/>
</dbReference>
<evidence type="ECO:0000256" key="11">
    <source>
        <dbReference type="ARBA" id="ARBA00023136"/>
    </source>
</evidence>
<dbReference type="GO" id="GO:0022857">
    <property type="term" value="F:transmembrane transporter activity"/>
    <property type="evidence" value="ECO:0007669"/>
    <property type="project" value="InterPro"/>
</dbReference>
<keyword evidence="15" id="KW-1185">Reference proteome</keyword>
<accession>A0A7C9PKA1</accession>
<comment type="function">
    <text evidence="1">Involved in the TonB-dependent energy-dependent transport of various receptor-bound substrates.</text>
</comment>
<comment type="subcellular location">
    <subcellularLocation>
        <location evidence="2">Cell inner membrane</location>
        <topology evidence="2">Single-pass type II membrane protein</topology>
    </subcellularLocation>
    <subcellularLocation>
        <location evidence="12">Cell membrane</location>
        <topology evidence="12">Single-pass type II membrane protein</topology>
    </subcellularLocation>
</comment>
<comment type="caution">
    <text evidence="14">The sequence shown here is derived from an EMBL/GenBank/DDBJ whole genome shotgun (WGS) entry which is preliminary data.</text>
</comment>
<dbReference type="PANTHER" id="PTHR30558">
    <property type="entry name" value="EXBD MEMBRANE COMPONENT OF PMF-DRIVEN MACROMOLECULE IMPORT SYSTEM"/>
    <property type="match status" value="1"/>
</dbReference>
<name>A0A7C9PKA1_9BURK</name>
<evidence type="ECO:0000313" key="14">
    <source>
        <dbReference type="EMBL" id="NDY94048.1"/>
    </source>
</evidence>
<dbReference type="GO" id="GO:0015031">
    <property type="term" value="P:protein transport"/>
    <property type="evidence" value="ECO:0007669"/>
    <property type="project" value="UniProtKB-KW"/>
</dbReference>
<evidence type="ECO:0000256" key="8">
    <source>
        <dbReference type="ARBA" id="ARBA00022692"/>
    </source>
</evidence>
<comment type="subunit">
    <text evidence="4">The accessory proteins ExbB and ExbD seem to form a complex with TonB.</text>
</comment>
<keyword evidence="9 12" id="KW-0653">Protein transport</keyword>
<keyword evidence="6" id="KW-1003">Cell membrane</keyword>
<sequence length="139" mass="14777">MAADVRSDNQPYDDINITPMLDLAYVLLVTFIILTTASVQGVKVQSPRTQAAASLAKPQLRAITLTADGTLYLDAYPVANAQELGARLASYKAANPALPVVLKADARAPYQKVSEVLEALKRLDITEVGLVTQRAPAAG</sequence>
<feature type="transmembrane region" description="Helical" evidence="13">
    <location>
        <begin position="20"/>
        <end position="39"/>
    </location>
</feature>
<keyword evidence="5 12" id="KW-0813">Transport</keyword>
<proteinExistence type="inferred from homology"/>
<evidence type="ECO:0000256" key="3">
    <source>
        <dbReference type="ARBA" id="ARBA00005811"/>
    </source>
</evidence>
<protein>
    <submittedName>
        <fullName evidence="14">Biopolymer transporter ExbD</fullName>
    </submittedName>
</protein>
<evidence type="ECO:0000256" key="1">
    <source>
        <dbReference type="ARBA" id="ARBA00003540"/>
    </source>
</evidence>
<dbReference type="RefSeq" id="WP_163460065.1">
    <property type="nucleotide sequence ID" value="NZ_JAAGOH010000065.1"/>
</dbReference>
<keyword evidence="8 12" id="KW-0812">Transmembrane</keyword>
<comment type="similarity">
    <text evidence="3 12">Belongs to the ExbD/TolR family.</text>
</comment>
<keyword evidence="7" id="KW-0997">Cell inner membrane</keyword>
<keyword evidence="11 13" id="KW-0472">Membrane</keyword>
<dbReference type="AlphaFoldDB" id="A0A7C9PKA1"/>
<dbReference type="PANTHER" id="PTHR30558:SF12">
    <property type="entry name" value="BIOPOLYMER TRANSPORT PROTEIN EXBD"/>
    <property type="match status" value="1"/>
</dbReference>
<gene>
    <name evidence="14" type="ORF">G3A44_22915</name>
</gene>
<evidence type="ECO:0000256" key="6">
    <source>
        <dbReference type="ARBA" id="ARBA00022475"/>
    </source>
</evidence>
<evidence type="ECO:0000256" key="2">
    <source>
        <dbReference type="ARBA" id="ARBA00004249"/>
    </source>
</evidence>
<organism evidence="14 15">
    <name type="scientific">Ideonella livida</name>
    <dbReference type="NCBI Taxonomy" id="2707176"/>
    <lineage>
        <taxon>Bacteria</taxon>
        <taxon>Pseudomonadati</taxon>
        <taxon>Pseudomonadota</taxon>
        <taxon>Betaproteobacteria</taxon>
        <taxon>Burkholderiales</taxon>
        <taxon>Sphaerotilaceae</taxon>
        <taxon>Ideonella</taxon>
    </lineage>
</organism>
<evidence type="ECO:0000256" key="13">
    <source>
        <dbReference type="SAM" id="Phobius"/>
    </source>
</evidence>
<evidence type="ECO:0000256" key="5">
    <source>
        <dbReference type="ARBA" id="ARBA00022448"/>
    </source>
</evidence>
<dbReference type="GO" id="GO:0005886">
    <property type="term" value="C:plasma membrane"/>
    <property type="evidence" value="ECO:0007669"/>
    <property type="project" value="UniProtKB-SubCell"/>
</dbReference>
<evidence type="ECO:0000256" key="7">
    <source>
        <dbReference type="ARBA" id="ARBA00022519"/>
    </source>
</evidence>